<feature type="compositionally biased region" description="Basic and acidic residues" evidence="1">
    <location>
        <begin position="1"/>
        <end position="14"/>
    </location>
</feature>
<protein>
    <submittedName>
        <fullName evidence="2">Uncharacterized protein</fullName>
    </submittedName>
</protein>
<feature type="region of interest" description="Disordered" evidence="1">
    <location>
        <begin position="1"/>
        <end position="92"/>
    </location>
</feature>
<evidence type="ECO:0000313" key="2">
    <source>
        <dbReference type="EMBL" id="KAF5338843.1"/>
    </source>
</evidence>
<reference evidence="2 3" key="1">
    <citation type="journal article" date="2020" name="ISME J.">
        <title>Uncovering the hidden diversity of litter-decomposition mechanisms in mushroom-forming fungi.</title>
        <authorList>
            <person name="Floudas D."/>
            <person name="Bentzer J."/>
            <person name="Ahren D."/>
            <person name="Johansson T."/>
            <person name="Persson P."/>
            <person name="Tunlid A."/>
        </authorList>
    </citation>
    <scope>NUCLEOTIDE SEQUENCE [LARGE SCALE GENOMIC DNA]</scope>
    <source>
        <strain evidence="2 3">CBS 291.85</strain>
    </source>
</reference>
<dbReference type="EMBL" id="JAACJM010000190">
    <property type="protein sequence ID" value="KAF5338843.1"/>
    <property type="molecule type" value="Genomic_DNA"/>
</dbReference>
<comment type="caution">
    <text evidence="2">The sequence shown here is derived from an EMBL/GenBank/DDBJ whole genome shotgun (WGS) entry which is preliminary data.</text>
</comment>
<proteinExistence type="predicted"/>
<evidence type="ECO:0000313" key="3">
    <source>
        <dbReference type="Proteomes" id="UP000559256"/>
    </source>
</evidence>
<feature type="compositionally biased region" description="Basic and acidic residues" evidence="1">
    <location>
        <begin position="81"/>
        <end position="92"/>
    </location>
</feature>
<evidence type="ECO:0000256" key="1">
    <source>
        <dbReference type="SAM" id="MobiDB-lite"/>
    </source>
</evidence>
<dbReference type="Proteomes" id="UP000559256">
    <property type="component" value="Unassembled WGS sequence"/>
</dbReference>
<name>A0A8H5CDM5_9AGAR</name>
<sequence length="92" mass="10052">MKKEQAEKEEEQKKSKSGPGLGLLVDYGDSDGSVSDDRDPADDIMRNEEPGAEALEITAMPPPLGPGQDDEAAMQARRARAKEWVEKRRALG</sequence>
<gene>
    <name evidence="2" type="ORF">D9758_015568</name>
</gene>
<keyword evidence="3" id="KW-1185">Reference proteome</keyword>
<organism evidence="2 3">
    <name type="scientific">Tetrapyrgos nigripes</name>
    <dbReference type="NCBI Taxonomy" id="182062"/>
    <lineage>
        <taxon>Eukaryota</taxon>
        <taxon>Fungi</taxon>
        <taxon>Dikarya</taxon>
        <taxon>Basidiomycota</taxon>
        <taxon>Agaricomycotina</taxon>
        <taxon>Agaricomycetes</taxon>
        <taxon>Agaricomycetidae</taxon>
        <taxon>Agaricales</taxon>
        <taxon>Marasmiineae</taxon>
        <taxon>Marasmiaceae</taxon>
        <taxon>Tetrapyrgos</taxon>
    </lineage>
</organism>
<feature type="compositionally biased region" description="Basic and acidic residues" evidence="1">
    <location>
        <begin position="35"/>
        <end position="49"/>
    </location>
</feature>
<dbReference type="AlphaFoldDB" id="A0A8H5CDM5"/>
<accession>A0A8H5CDM5</accession>